<proteinExistence type="predicted"/>
<keyword evidence="2" id="KW-1185">Reference proteome</keyword>
<protein>
    <submittedName>
        <fullName evidence="1">DUF3768 domain-containing protein</fullName>
    </submittedName>
</protein>
<evidence type="ECO:0000313" key="2">
    <source>
        <dbReference type="Proteomes" id="UP000262379"/>
    </source>
</evidence>
<dbReference type="Pfam" id="PF12599">
    <property type="entry name" value="DUF3768"/>
    <property type="match status" value="1"/>
</dbReference>
<dbReference type="InterPro" id="IPR022243">
    <property type="entry name" value="DUF3768"/>
</dbReference>
<accession>A0A371XK63</accession>
<organism evidence="1 2">
    <name type="scientific">Mesorhizobium denitrificans</name>
    <dbReference type="NCBI Taxonomy" id="2294114"/>
    <lineage>
        <taxon>Bacteria</taxon>
        <taxon>Pseudomonadati</taxon>
        <taxon>Pseudomonadota</taxon>
        <taxon>Alphaproteobacteria</taxon>
        <taxon>Hyphomicrobiales</taxon>
        <taxon>Phyllobacteriaceae</taxon>
        <taxon>Mesorhizobium</taxon>
    </lineage>
</organism>
<comment type="caution">
    <text evidence="1">The sequence shown here is derived from an EMBL/GenBank/DDBJ whole genome shotgun (WGS) entry which is preliminary data.</text>
</comment>
<dbReference type="EMBL" id="QURN01000001">
    <property type="protein sequence ID" value="RFC69618.1"/>
    <property type="molecule type" value="Genomic_DNA"/>
</dbReference>
<evidence type="ECO:0000313" key="1">
    <source>
        <dbReference type="EMBL" id="RFC69618.1"/>
    </source>
</evidence>
<name>A0A371XK63_9HYPH</name>
<dbReference type="RefSeq" id="WP_116622240.1">
    <property type="nucleotide sequence ID" value="NZ_QURN01000001.1"/>
</dbReference>
<sequence>MSPANVRIAKMNDLLRTTFLTGKVVITEGIAALPDAMRSEVMERVQRFDAFTPDNDPYGEHDFGSIDVAGPGKIFWKVDYYNRDLTGGSEDPADPAKTCRVLTIMLASEY</sequence>
<gene>
    <name evidence="1" type="ORF">DY251_02530</name>
</gene>
<dbReference type="AlphaFoldDB" id="A0A371XK63"/>
<dbReference type="Proteomes" id="UP000262379">
    <property type="component" value="Unassembled WGS sequence"/>
</dbReference>
<reference evidence="2" key="1">
    <citation type="submission" date="2018-08" db="EMBL/GenBank/DDBJ databases">
        <authorList>
            <person name="Im W.T."/>
        </authorList>
    </citation>
    <scope>NUCLEOTIDE SEQUENCE [LARGE SCALE GENOMIC DNA]</scope>
    <source>
        <strain evidence="2">LA-28</strain>
    </source>
</reference>